<dbReference type="Gene3D" id="3.40.50.10190">
    <property type="entry name" value="BRCT domain"/>
    <property type="match status" value="1"/>
</dbReference>
<dbReference type="PROSITE" id="PS51977">
    <property type="entry name" value="WGR"/>
    <property type="match status" value="1"/>
</dbReference>
<feature type="compositionally biased region" description="Polar residues" evidence="1">
    <location>
        <begin position="371"/>
        <end position="396"/>
    </location>
</feature>
<dbReference type="Pfam" id="PF00533">
    <property type="entry name" value="BRCT"/>
    <property type="match status" value="1"/>
</dbReference>
<dbReference type="Proteomes" id="UP000178912">
    <property type="component" value="Unassembled WGS sequence"/>
</dbReference>
<accession>A0A1E1JVJ5</accession>
<protein>
    <submittedName>
        <fullName evidence="4">Uncharacterized protein</fullName>
    </submittedName>
</protein>
<keyword evidence="5" id="KW-1185">Reference proteome</keyword>
<dbReference type="OrthoDB" id="342264at2759"/>
<evidence type="ECO:0000259" key="3">
    <source>
        <dbReference type="PROSITE" id="PS51977"/>
    </source>
</evidence>
<reference evidence="5" key="1">
    <citation type="submission" date="2016-03" db="EMBL/GenBank/DDBJ databases">
        <authorList>
            <person name="Guldener U."/>
        </authorList>
    </citation>
    <scope>NUCLEOTIDE SEQUENCE [LARGE SCALE GENOMIC DNA]</scope>
    <source>
        <strain evidence="5">04CH-RAC-A.6.1</strain>
    </source>
</reference>
<evidence type="ECO:0000313" key="5">
    <source>
        <dbReference type="Proteomes" id="UP000178912"/>
    </source>
</evidence>
<organism evidence="4 5">
    <name type="scientific">Rhynchosporium agropyri</name>
    <dbReference type="NCBI Taxonomy" id="914238"/>
    <lineage>
        <taxon>Eukaryota</taxon>
        <taxon>Fungi</taxon>
        <taxon>Dikarya</taxon>
        <taxon>Ascomycota</taxon>
        <taxon>Pezizomycotina</taxon>
        <taxon>Leotiomycetes</taxon>
        <taxon>Helotiales</taxon>
        <taxon>Ploettnerulaceae</taxon>
        <taxon>Rhynchosporium</taxon>
    </lineage>
</organism>
<evidence type="ECO:0000259" key="2">
    <source>
        <dbReference type="PROSITE" id="PS50172"/>
    </source>
</evidence>
<proteinExistence type="predicted"/>
<evidence type="ECO:0000313" key="4">
    <source>
        <dbReference type="EMBL" id="CZS89839.1"/>
    </source>
</evidence>
<name>A0A1E1JVJ5_9HELO</name>
<dbReference type="AlphaFoldDB" id="A0A1E1JVJ5"/>
<dbReference type="SUPFAM" id="SSF142921">
    <property type="entry name" value="WGR domain-like"/>
    <property type="match status" value="1"/>
</dbReference>
<dbReference type="EMBL" id="FJUX01000003">
    <property type="protein sequence ID" value="CZS89839.1"/>
    <property type="molecule type" value="Genomic_DNA"/>
</dbReference>
<dbReference type="InterPro" id="IPR036930">
    <property type="entry name" value="WGR_dom_sf"/>
</dbReference>
<evidence type="ECO:0000256" key="1">
    <source>
        <dbReference type="SAM" id="MobiDB-lite"/>
    </source>
</evidence>
<sequence length="425" mass="48897">MAPAKAFYKKPCVGIKKIAPNPITARKVKNEKLKKQIFRGLTMSSAGILKNVKGETSLEEISRWIKYHGGTYEKEVTNDTTHLICSIEEYKKGGTQVRKAWKLGTEKCQIVVFDWIEDCLQRKSKRLLKEKPYSLDRTIMNLKKLGAEKIREHRKNFEDGVRVSRELSNSNLYHIYYDTEAFEYKVMLSRIRLDGKIMIEKYTLYLFESHNKFPPIYMFGAKLSRSHRPITYYRQDCQPMTFAGAFRCFQKFFKEKTGIDWDDRLERIIPRRIENGKEIEFAFFKYLPPINGRPVGLLPYGYVRPEYRQAPIEGAQIEDVGYDTDSEVGDDDQVSDDLSNKDYEVVQYEFPGNRERSINPGDELNVAISISSDEPSQFSDSDETLASSRDTPSQADSLVGMTGGLPHGAVTDSSDEGNPWRDDKS</sequence>
<dbReference type="SMART" id="SM00292">
    <property type="entry name" value="BRCT"/>
    <property type="match status" value="1"/>
</dbReference>
<dbReference type="PROSITE" id="PS50172">
    <property type="entry name" value="BRCT"/>
    <property type="match status" value="1"/>
</dbReference>
<feature type="domain" description="WGR" evidence="3">
    <location>
        <begin position="172"/>
        <end position="278"/>
    </location>
</feature>
<dbReference type="InterPro" id="IPR001357">
    <property type="entry name" value="BRCT_dom"/>
</dbReference>
<feature type="region of interest" description="Disordered" evidence="1">
    <location>
        <begin position="371"/>
        <end position="425"/>
    </location>
</feature>
<dbReference type="InterPro" id="IPR008893">
    <property type="entry name" value="WGR_domain"/>
</dbReference>
<dbReference type="InterPro" id="IPR036420">
    <property type="entry name" value="BRCT_dom_sf"/>
</dbReference>
<gene>
    <name evidence="4" type="ORF">RAG0_01081</name>
</gene>
<dbReference type="SUPFAM" id="SSF52113">
    <property type="entry name" value="BRCT domain"/>
    <property type="match status" value="1"/>
</dbReference>
<feature type="domain" description="BRCT" evidence="2">
    <location>
        <begin position="33"/>
        <end position="135"/>
    </location>
</feature>